<keyword evidence="3" id="KW-1185">Reference proteome</keyword>
<evidence type="ECO:0000256" key="1">
    <source>
        <dbReference type="SAM" id="SignalP"/>
    </source>
</evidence>
<reference evidence="2" key="1">
    <citation type="submission" date="2022-06" db="EMBL/GenBank/DDBJ databases">
        <title>Devosia sp. XJ19-45 genome assembly.</title>
        <authorList>
            <person name="Li B."/>
            <person name="Cai M."/>
            <person name="Nie G."/>
            <person name="Li W."/>
        </authorList>
    </citation>
    <scope>NUCLEOTIDE SEQUENCE</scope>
    <source>
        <strain evidence="2">XJ19-45</strain>
    </source>
</reference>
<dbReference type="Proteomes" id="UP001060275">
    <property type="component" value="Unassembled WGS sequence"/>
</dbReference>
<evidence type="ECO:0000313" key="2">
    <source>
        <dbReference type="EMBL" id="MCP8886863.1"/>
    </source>
</evidence>
<dbReference type="EMBL" id="JAMWDU010000002">
    <property type="protein sequence ID" value="MCP8886863.1"/>
    <property type="molecule type" value="Genomic_DNA"/>
</dbReference>
<evidence type="ECO:0008006" key="4">
    <source>
        <dbReference type="Google" id="ProtNLM"/>
    </source>
</evidence>
<proteinExistence type="predicted"/>
<protein>
    <recommendedName>
        <fullName evidence="4">Conjugal transfer protein TraN</fullName>
    </recommendedName>
</protein>
<dbReference type="RefSeq" id="WP_254673464.1">
    <property type="nucleotide sequence ID" value="NZ_JAMWDU010000002.1"/>
</dbReference>
<keyword evidence="1" id="KW-0732">Signal</keyword>
<sequence>MRAFNRRLGATGLVLILAAGLTMPAFAQDSAAVDFGDDTSEWANDGECDDPRFTGASMAAELEDVDISHDATDCRTAFEAGNITLAESATTEATPPVAAAPSTEIDFGDDTSNWANDGECDDPRFAGATMAAELEDIDTARDATDCRTAYEAGTITLVGDSDPSTLADIDFGDDTSEWAKDQECDDPRFAGSAMASELEDANIMRDASDCRQAFEDGTISLAQDSPQDPGISTVSSSVLQALAARIDFGDDSGGWPNDNECDDPDFVGPGVASDPSDTDRLKDASDCRAAFLAGEASLKSASDLGGVFDYGGDTSEWANDGQCDDWRFTGAGMAKKLSSVDVMGDASDCQALESTGEISIKPVYLPEHILGAPYDASGVYFGDNSSSYANDNICDDPRFEGPGSATTLLDSDLEKDAVDCQALYEQGKITLR</sequence>
<evidence type="ECO:0000313" key="3">
    <source>
        <dbReference type="Proteomes" id="UP001060275"/>
    </source>
</evidence>
<name>A0A9Q4ANM1_9HYPH</name>
<gene>
    <name evidence="2" type="ORF">NF348_07080</name>
</gene>
<organism evidence="2 3">
    <name type="scientific">Devosia ureilytica</name>
    <dbReference type="NCBI Taxonomy" id="2952754"/>
    <lineage>
        <taxon>Bacteria</taxon>
        <taxon>Pseudomonadati</taxon>
        <taxon>Pseudomonadota</taxon>
        <taxon>Alphaproteobacteria</taxon>
        <taxon>Hyphomicrobiales</taxon>
        <taxon>Devosiaceae</taxon>
        <taxon>Devosia</taxon>
    </lineage>
</organism>
<dbReference type="AlphaFoldDB" id="A0A9Q4ANM1"/>
<feature type="signal peptide" evidence="1">
    <location>
        <begin position="1"/>
        <end position="27"/>
    </location>
</feature>
<accession>A0A9Q4ANM1</accession>
<comment type="caution">
    <text evidence="2">The sequence shown here is derived from an EMBL/GenBank/DDBJ whole genome shotgun (WGS) entry which is preliminary data.</text>
</comment>
<feature type="chain" id="PRO_5040445842" description="Conjugal transfer protein TraN" evidence="1">
    <location>
        <begin position="28"/>
        <end position="432"/>
    </location>
</feature>